<accession>A0A4R6T331</accession>
<feature type="transmembrane region" description="Helical" evidence="2">
    <location>
        <begin position="298"/>
        <end position="318"/>
    </location>
</feature>
<protein>
    <submittedName>
        <fullName evidence="5">7TMR-DISM extracellular protein 2</fullName>
    </submittedName>
</protein>
<keyword evidence="2" id="KW-0472">Membrane</keyword>
<evidence type="ECO:0000256" key="1">
    <source>
        <dbReference type="SAM" id="Coils"/>
    </source>
</evidence>
<dbReference type="Pfam" id="PF07695">
    <property type="entry name" value="7TMR-DISM_7TM"/>
    <property type="match status" value="1"/>
</dbReference>
<keyword evidence="6" id="KW-1185">Reference proteome</keyword>
<feature type="domain" description="7TM-DISM receptor extracellular" evidence="3">
    <location>
        <begin position="203"/>
        <end position="402"/>
    </location>
</feature>
<feature type="domain" description="7TM-DISM receptor extracellular" evidence="4">
    <location>
        <begin position="58"/>
        <end position="190"/>
    </location>
</feature>
<sequence>MQASGFGFLILNDLSMINLLKVLLIPFLLLNIFIQKSSAQQPVIINDQVEHHIFSYGEIEYLEDKNNALTIADVLLPDLSSKFQINKKYTPKNYNPNSSYWYRLKIKHKRASAKNWILEFYDQSIYDIHLYVPDISGGYTAHYFGTKYSFNQREYAHKNFTYALGNPSNDELIYYVKLKSSQSVGVIIALREIHWFIKYGLTEYLIFGMFYGMVIVFGLYNLLMFFAIRQKQYLYYVLYNLSIGLYEMANDGIAFQYLWPDHPWWNNYGFGFALYLSSVFGLLFTLNFLYVKAKAPKLYQLIWAVIGVRTLFFIACLFDKQLFSYKLIEIIPLLVAYGTGIYILKAKYKPARFFVIGYSFLVLGFIIKILLLLRWLPYSPITYYSLSICFVIEMVLVSFAIGESIRTLRKKKDRAQRKIINQLQINEKLKDSLNKELNQLVDARTKEVMDKAAIIEEQNAEISMMNAMLEKDNQELHLNIEKVTRARVMSNEVDFTEFSKIYPDRETCFKYLSELKWANGYSCRKCNNHQYLAGYLPYSRRCTKCGYDESVIAYTIFQNSRIPINKGFYMLFLVYSTKGKISSHKLSELLLIRQSTCWAYNSKMQKILSDKKKSLKDTGADGWSKLVLEN</sequence>
<feature type="coiled-coil region" evidence="1">
    <location>
        <begin position="423"/>
        <end position="486"/>
    </location>
</feature>
<gene>
    <name evidence="5" type="ORF">ATK78_0909</name>
</gene>
<feature type="transmembrane region" description="Helical" evidence="2">
    <location>
        <begin position="204"/>
        <end position="228"/>
    </location>
</feature>
<keyword evidence="1" id="KW-0175">Coiled coil</keyword>
<evidence type="ECO:0000259" key="3">
    <source>
        <dbReference type="Pfam" id="PF07695"/>
    </source>
</evidence>
<name>A0A4R6T331_9SPHI</name>
<comment type="caution">
    <text evidence="5">The sequence shown here is derived from an EMBL/GenBank/DDBJ whole genome shotgun (WGS) entry which is preliminary data.</text>
</comment>
<feature type="transmembrane region" description="Helical" evidence="2">
    <location>
        <begin position="268"/>
        <end position="291"/>
    </location>
</feature>
<evidence type="ECO:0000259" key="4">
    <source>
        <dbReference type="Pfam" id="PF07696"/>
    </source>
</evidence>
<feature type="transmembrane region" description="Helical" evidence="2">
    <location>
        <begin position="353"/>
        <end position="375"/>
    </location>
</feature>
<feature type="transmembrane region" description="Helical" evidence="2">
    <location>
        <begin position="324"/>
        <end position="344"/>
    </location>
</feature>
<keyword evidence="2" id="KW-1133">Transmembrane helix</keyword>
<proteinExistence type="predicted"/>
<evidence type="ECO:0000313" key="5">
    <source>
        <dbReference type="EMBL" id="TDQ11781.1"/>
    </source>
</evidence>
<dbReference type="Gene3D" id="2.60.40.2380">
    <property type="match status" value="1"/>
</dbReference>
<dbReference type="Proteomes" id="UP000295620">
    <property type="component" value="Unassembled WGS sequence"/>
</dbReference>
<dbReference type="InterPro" id="IPR011622">
    <property type="entry name" value="7TMR_DISM_rcpt_extracell_dom2"/>
</dbReference>
<dbReference type="EMBL" id="SNYC01000003">
    <property type="protein sequence ID" value="TDQ11781.1"/>
    <property type="molecule type" value="Genomic_DNA"/>
</dbReference>
<feature type="transmembrane region" description="Helical" evidence="2">
    <location>
        <begin position="381"/>
        <end position="402"/>
    </location>
</feature>
<dbReference type="Pfam" id="PF07696">
    <property type="entry name" value="7TMR-DISMED2"/>
    <property type="match status" value="1"/>
</dbReference>
<evidence type="ECO:0000313" key="6">
    <source>
        <dbReference type="Proteomes" id="UP000295620"/>
    </source>
</evidence>
<keyword evidence="2" id="KW-0812">Transmembrane</keyword>
<reference evidence="5 6" key="1">
    <citation type="submission" date="2019-03" db="EMBL/GenBank/DDBJ databases">
        <title>Genomic Encyclopedia of Archaeal and Bacterial Type Strains, Phase II (KMG-II): from individual species to whole genera.</title>
        <authorList>
            <person name="Goeker M."/>
        </authorList>
    </citation>
    <scope>NUCLEOTIDE SEQUENCE [LARGE SCALE GENOMIC DNA]</scope>
    <source>
        <strain evidence="5 6">DSM 19035</strain>
    </source>
</reference>
<evidence type="ECO:0000256" key="2">
    <source>
        <dbReference type="SAM" id="Phobius"/>
    </source>
</evidence>
<organism evidence="5 6">
    <name type="scientific">Pedobacter metabolipauper</name>
    <dbReference type="NCBI Taxonomy" id="425513"/>
    <lineage>
        <taxon>Bacteria</taxon>
        <taxon>Pseudomonadati</taxon>
        <taxon>Bacteroidota</taxon>
        <taxon>Sphingobacteriia</taxon>
        <taxon>Sphingobacteriales</taxon>
        <taxon>Sphingobacteriaceae</taxon>
        <taxon>Pedobacter</taxon>
    </lineage>
</organism>
<dbReference type="InterPro" id="IPR011623">
    <property type="entry name" value="7TMR_DISM_rcpt_extracell_dom1"/>
</dbReference>
<dbReference type="AlphaFoldDB" id="A0A4R6T331"/>